<gene>
    <name evidence="1" type="ORF">CARUB_v100255922mg</name>
</gene>
<proteinExistence type="predicted"/>
<name>R0HVQ5_9BRAS</name>
<protein>
    <submittedName>
        <fullName evidence="1">Uncharacterized protein</fullName>
    </submittedName>
</protein>
<reference evidence="2" key="1">
    <citation type="journal article" date="2013" name="Nat. Genet.">
        <title>The Capsella rubella genome and the genomic consequences of rapid mating system evolution.</title>
        <authorList>
            <person name="Slotte T."/>
            <person name="Hazzouri K.M."/>
            <person name="Agren J.A."/>
            <person name="Koenig D."/>
            <person name="Maumus F."/>
            <person name="Guo Y.L."/>
            <person name="Steige K."/>
            <person name="Platts A.E."/>
            <person name="Escobar J.S."/>
            <person name="Newman L.K."/>
            <person name="Wang W."/>
            <person name="Mandakova T."/>
            <person name="Vello E."/>
            <person name="Smith L.M."/>
            <person name="Henz S.R."/>
            <person name="Steffen J."/>
            <person name="Takuno S."/>
            <person name="Brandvain Y."/>
            <person name="Coop G."/>
            <person name="Andolfatto P."/>
            <person name="Hu T.T."/>
            <person name="Blanchette M."/>
            <person name="Clark R.M."/>
            <person name="Quesneville H."/>
            <person name="Nordborg M."/>
            <person name="Gaut B.S."/>
            <person name="Lysak M.A."/>
            <person name="Jenkins J."/>
            <person name="Grimwood J."/>
            <person name="Chapman J."/>
            <person name="Prochnik S."/>
            <person name="Shu S."/>
            <person name="Rokhsar D."/>
            <person name="Schmutz J."/>
            <person name="Weigel D."/>
            <person name="Wright S.I."/>
        </authorList>
    </citation>
    <scope>NUCLEOTIDE SEQUENCE [LARGE SCALE GENOMIC DNA]</scope>
    <source>
        <strain evidence="2">cv. Monte Gargano</strain>
    </source>
</reference>
<dbReference type="Proteomes" id="UP000029121">
    <property type="component" value="Unassembled WGS sequence"/>
</dbReference>
<organism evidence="1 2">
    <name type="scientific">Capsella rubella</name>
    <dbReference type="NCBI Taxonomy" id="81985"/>
    <lineage>
        <taxon>Eukaryota</taxon>
        <taxon>Viridiplantae</taxon>
        <taxon>Streptophyta</taxon>
        <taxon>Embryophyta</taxon>
        <taxon>Tracheophyta</taxon>
        <taxon>Spermatophyta</taxon>
        <taxon>Magnoliopsida</taxon>
        <taxon>eudicotyledons</taxon>
        <taxon>Gunneridae</taxon>
        <taxon>Pentapetalae</taxon>
        <taxon>rosids</taxon>
        <taxon>malvids</taxon>
        <taxon>Brassicales</taxon>
        <taxon>Brassicaceae</taxon>
        <taxon>Camelineae</taxon>
        <taxon>Capsella</taxon>
    </lineage>
</organism>
<feature type="non-terminal residue" evidence="1">
    <location>
        <position position="1"/>
    </location>
</feature>
<dbReference type="AlphaFoldDB" id="R0HVQ5"/>
<accession>R0HVQ5</accession>
<evidence type="ECO:0000313" key="1">
    <source>
        <dbReference type="EMBL" id="EOA29475.1"/>
    </source>
</evidence>
<feature type="non-terminal residue" evidence="1">
    <location>
        <position position="71"/>
    </location>
</feature>
<evidence type="ECO:0000313" key="2">
    <source>
        <dbReference type="Proteomes" id="UP000029121"/>
    </source>
</evidence>
<keyword evidence="2" id="KW-1185">Reference proteome</keyword>
<dbReference type="EMBL" id="KB870808">
    <property type="protein sequence ID" value="EOA29475.1"/>
    <property type="molecule type" value="Genomic_DNA"/>
</dbReference>
<sequence>SRFCLRMGDCEIPDYADQFDGDGTQVDEPQIELGPMMLPNASFQCGFVNDAPVGDVDVAVETTDAAAPADD</sequence>